<sequence>MTSSYADKGPDNLGSEEVNCQDELDFSILFEYDTSNFETAEPEEPDLTSHKAISPPTGVLYPQEEVPQYVNKSCVSSAYADIHPDINIGVGHLEKYCLDNVRPITTSAVSPRIEITPSHELYQSLGREFIVGPVLNPANTSPRSTLPVPGYESTVYREPACLSPASSNSSASWHSETNYSPWTSPCVSPNNGPTDDLCPQFRNIHTQNSPRTSPGTSPRTSITEDSCLDPRSPSPRPGSRSASPVGKRTYEEYSSPNKILDQHRSRSPSPQAFREDTNTGLFSHQAPYTTSLTDAMNGLSTSSSCNIPTKIVKTNTAYSVFPLDIQTDSYFGSCEQDVKRKQVAEPVLLVPPNWTKQLVPGLPFYSVPVASLPPLEWPLSSHLDNYSLQIDVQPKPHHRAHYETEGSRGAVKAPTGGHPIVQLHGYRGKDPLGLQIFIGTADERILKPHAFYQVHRITGKTVTTTSYEKMIGSTKVLEIPLEPKNNMRAVIDCAGILKLRNADIELRKGETDIGRKNTRVRLVFRVHIPQAGGSIISLQTASNPIECSQRSAHELPMVEKQDIEGCSVMGGQQMILTGQNFASDAKVVFAEKTQDGQQIWDIEATVDKDKSQPSMLFVEVPPYRDPSIRHAVKVNFFVINGKRKRSQPQHFTYFPLPAIKTEPIDDCELQMKVAHGFATMQHSYYHPQGMINSETCFVASCQQIPSGISPPDSRSRAVIYPKSRSLSSSPLIYQQTNLMTSPGAIIQDAHCSVLVHTGSPGQSSTMIHQQSSSPNQPPSSIIQFSPTNHQIRGGGLSDHQHIMYCESFQNSPARSPAPAVTQSTRISTSFYPTVIQQQPYIQKIAKHRSPPRQLESQQCLEEQKEIPGGRVTVKQENLDQAYLDDVNEIIRKDLTGVHSRGQT</sequence>
<keyword evidence="6" id="KW-0805">Transcription regulation</keyword>
<evidence type="ECO:0000256" key="4">
    <source>
        <dbReference type="ARBA" id="ARBA00022553"/>
    </source>
</evidence>
<dbReference type="GeneTree" id="ENSGT00940000156230"/>
<organism evidence="12 13">
    <name type="scientific">Erpetoichthys calabaricus</name>
    <name type="common">Rope fish</name>
    <name type="synonym">Calamoichthys calabaricus</name>
    <dbReference type="NCBI Taxonomy" id="27687"/>
    <lineage>
        <taxon>Eukaryota</taxon>
        <taxon>Metazoa</taxon>
        <taxon>Chordata</taxon>
        <taxon>Craniata</taxon>
        <taxon>Vertebrata</taxon>
        <taxon>Euteleostomi</taxon>
        <taxon>Actinopterygii</taxon>
        <taxon>Polypteriformes</taxon>
        <taxon>Polypteridae</taxon>
        <taxon>Erpetoichthys</taxon>
    </lineage>
</organism>
<dbReference type="Gene3D" id="2.60.40.340">
    <property type="entry name" value="Rel homology domain (RHD), DNA-binding domain"/>
    <property type="match status" value="1"/>
</dbReference>
<gene>
    <name evidence="12" type="primary">NFATC2</name>
    <name evidence="12" type="synonym">nfatc2a</name>
</gene>
<dbReference type="Proteomes" id="UP000694620">
    <property type="component" value="Chromosome 10"/>
</dbReference>
<dbReference type="GO" id="GO:0005634">
    <property type="term" value="C:nucleus"/>
    <property type="evidence" value="ECO:0007669"/>
    <property type="project" value="UniProtKB-SubCell"/>
</dbReference>
<dbReference type="GO" id="GO:0005667">
    <property type="term" value="C:transcription regulator complex"/>
    <property type="evidence" value="ECO:0007669"/>
    <property type="project" value="TreeGrafter"/>
</dbReference>
<evidence type="ECO:0000256" key="9">
    <source>
        <dbReference type="ARBA" id="ARBA00023242"/>
    </source>
</evidence>
<evidence type="ECO:0000256" key="2">
    <source>
        <dbReference type="ARBA" id="ARBA00004496"/>
    </source>
</evidence>
<keyword evidence="9" id="KW-0539">Nucleus</keyword>
<dbReference type="InterPro" id="IPR037059">
    <property type="entry name" value="RHD_DNA_bind_dom_sf"/>
</dbReference>
<dbReference type="SUPFAM" id="SSF81296">
    <property type="entry name" value="E set domains"/>
    <property type="match status" value="1"/>
</dbReference>
<dbReference type="GO" id="GO:0000981">
    <property type="term" value="F:DNA-binding transcription factor activity, RNA polymerase II-specific"/>
    <property type="evidence" value="ECO:0007669"/>
    <property type="project" value="TreeGrafter"/>
</dbReference>
<reference evidence="12" key="2">
    <citation type="submission" date="2025-08" db="UniProtKB">
        <authorList>
            <consortium name="Ensembl"/>
        </authorList>
    </citation>
    <scope>IDENTIFICATION</scope>
</reference>
<dbReference type="InterPro" id="IPR002909">
    <property type="entry name" value="IPT_dom"/>
</dbReference>
<dbReference type="GO" id="GO:0005737">
    <property type="term" value="C:cytoplasm"/>
    <property type="evidence" value="ECO:0007669"/>
    <property type="project" value="UniProtKB-SubCell"/>
</dbReference>
<evidence type="ECO:0000256" key="3">
    <source>
        <dbReference type="ARBA" id="ARBA00022490"/>
    </source>
</evidence>
<dbReference type="Ensembl" id="ENSECRT00000016408.1">
    <property type="protein sequence ID" value="ENSECRP00000016119.1"/>
    <property type="gene ID" value="ENSECRG00000010756.1"/>
</dbReference>
<keyword evidence="7" id="KW-0238">DNA-binding</keyword>
<feature type="compositionally biased region" description="Polar residues" evidence="10">
    <location>
        <begin position="203"/>
        <end position="224"/>
    </location>
</feature>
<dbReference type="PANTHER" id="PTHR12533">
    <property type="entry name" value="NFAT"/>
    <property type="match status" value="1"/>
</dbReference>
<keyword evidence="5" id="KW-0677">Repeat</keyword>
<dbReference type="InterPro" id="IPR008967">
    <property type="entry name" value="p53-like_TF_DNA-bd_sf"/>
</dbReference>
<feature type="compositionally biased region" description="Polar residues" evidence="10">
    <location>
        <begin position="181"/>
        <end position="193"/>
    </location>
</feature>
<dbReference type="FunFam" id="2.60.40.340:FF:000001">
    <property type="entry name" value="Nuclear factor of activated T-cells, cytoplasmic, calcineurin-dependent 2"/>
    <property type="match status" value="1"/>
</dbReference>
<feature type="region of interest" description="Disordered" evidence="10">
    <location>
        <begin position="181"/>
        <end position="282"/>
    </location>
</feature>
<keyword evidence="4" id="KW-0597">Phosphoprotein</keyword>
<evidence type="ECO:0000259" key="11">
    <source>
        <dbReference type="PROSITE" id="PS50254"/>
    </source>
</evidence>
<evidence type="ECO:0000256" key="7">
    <source>
        <dbReference type="ARBA" id="ARBA00023125"/>
    </source>
</evidence>
<evidence type="ECO:0000256" key="5">
    <source>
        <dbReference type="ARBA" id="ARBA00022737"/>
    </source>
</evidence>
<keyword evidence="13" id="KW-1185">Reference proteome</keyword>
<keyword evidence="8" id="KW-0804">Transcription</keyword>
<dbReference type="Gene3D" id="2.60.40.10">
    <property type="entry name" value="Immunoglobulins"/>
    <property type="match status" value="1"/>
</dbReference>
<dbReference type="GO" id="GO:0000978">
    <property type="term" value="F:RNA polymerase II cis-regulatory region sequence-specific DNA binding"/>
    <property type="evidence" value="ECO:0007669"/>
    <property type="project" value="TreeGrafter"/>
</dbReference>
<dbReference type="InterPro" id="IPR011539">
    <property type="entry name" value="RHD_DNA_bind_dom"/>
</dbReference>
<dbReference type="InterPro" id="IPR008366">
    <property type="entry name" value="NFAT"/>
</dbReference>
<proteinExistence type="predicted"/>
<evidence type="ECO:0000256" key="6">
    <source>
        <dbReference type="ARBA" id="ARBA00023015"/>
    </source>
</evidence>
<accession>A0A8C4SEH3</accession>
<dbReference type="InterPro" id="IPR032397">
    <property type="entry name" value="RHD_dimer"/>
</dbReference>
<dbReference type="InterPro" id="IPR013783">
    <property type="entry name" value="Ig-like_fold"/>
</dbReference>
<dbReference type="SUPFAM" id="SSF49417">
    <property type="entry name" value="p53-like transcription factors"/>
    <property type="match status" value="1"/>
</dbReference>
<evidence type="ECO:0000256" key="1">
    <source>
        <dbReference type="ARBA" id="ARBA00004123"/>
    </source>
</evidence>
<dbReference type="FunFam" id="2.60.40.10:FF:000040">
    <property type="entry name" value="Nuclear factor of activated T-cells, cytoplasmic, calcineurin-dependent 2"/>
    <property type="match status" value="1"/>
</dbReference>
<dbReference type="OrthoDB" id="5346094at2759"/>
<feature type="domain" description="RHD" evidence="11">
    <location>
        <begin position="370"/>
        <end position="552"/>
    </location>
</feature>
<evidence type="ECO:0000313" key="12">
    <source>
        <dbReference type="Ensembl" id="ENSECRP00000016119.1"/>
    </source>
</evidence>
<dbReference type="PRINTS" id="PR01789">
    <property type="entry name" value="NUCFACTORATC"/>
</dbReference>
<evidence type="ECO:0000256" key="10">
    <source>
        <dbReference type="SAM" id="MobiDB-lite"/>
    </source>
</evidence>
<dbReference type="PANTHER" id="PTHR12533:SF4">
    <property type="entry name" value="NUCLEAR FACTOR OF ACTIVATED T-CELLS, CYTOPLASMIC 2"/>
    <property type="match status" value="1"/>
</dbReference>
<protein>
    <submittedName>
        <fullName evidence="12">Nuclear factor of activated T cells 2</fullName>
    </submittedName>
</protein>
<evidence type="ECO:0000313" key="13">
    <source>
        <dbReference type="Proteomes" id="UP000694620"/>
    </source>
</evidence>
<dbReference type="Pfam" id="PF16179">
    <property type="entry name" value="RHD_dimer"/>
    <property type="match status" value="1"/>
</dbReference>
<reference evidence="12" key="3">
    <citation type="submission" date="2025-09" db="UniProtKB">
        <authorList>
            <consortium name="Ensembl"/>
        </authorList>
    </citation>
    <scope>IDENTIFICATION</scope>
</reference>
<dbReference type="SMART" id="SM00429">
    <property type="entry name" value="IPT"/>
    <property type="match status" value="1"/>
</dbReference>
<dbReference type="Pfam" id="PF00554">
    <property type="entry name" value="RHD_DNA_bind"/>
    <property type="match status" value="1"/>
</dbReference>
<dbReference type="GO" id="GO:0033173">
    <property type="term" value="P:calcineurin-NFAT signaling cascade"/>
    <property type="evidence" value="ECO:0007669"/>
    <property type="project" value="TreeGrafter"/>
</dbReference>
<keyword evidence="3" id="KW-0963">Cytoplasm</keyword>
<dbReference type="AlphaFoldDB" id="A0A8C4SEH3"/>
<dbReference type="InterPro" id="IPR014756">
    <property type="entry name" value="Ig_E-set"/>
</dbReference>
<evidence type="ECO:0000256" key="8">
    <source>
        <dbReference type="ARBA" id="ARBA00023163"/>
    </source>
</evidence>
<comment type="subcellular location">
    <subcellularLocation>
        <location evidence="2">Cytoplasm</location>
    </subcellularLocation>
    <subcellularLocation>
        <location evidence="1">Nucleus</location>
    </subcellularLocation>
</comment>
<name>A0A8C4SEH3_ERPCA</name>
<dbReference type="PROSITE" id="PS50254">
    <property type="entry name" value="REL_2"/>
    <property type="match status" value="1"/>
</dbReference>
<reference evidence="12" key="1">
    <citation type="submission" date="2021-06" db="EMBL/GenBank/DDBJ databases">
        <authorList>
            <consortium name="Wellcome Sanger Institute Data Sharing"/>
        </authorList>
    </citation>
    <scope>NUCLEOTIDE SEQUENCE [LARGE SCALE GENOMIC DNA]</scope>
</reference>